<dbReference type="GO" id="GO:0031388">
    <property type="term" value="P:organic acid phosphorylation"/>
    <property type="evidence" value="ECO:0007669"/>
    <property type="project" value="UniProtKB-UniRule"/>
</dbReference>
<evidence type="ECO:0000256" key="1">
    <source>
        <dbReference type="ARBA" id="ARBA00006284"/>
    </source>
</evidence>
<dbReference type="AlphaFoldDB" id="A0A0Q0WXW8"/>
<dbReference type="PIRSF" id="PIRSF006078">
    <property type="entry name" value="GlxK"/>
    <property type="match status" value="1"/>
</dbReference>
<dbReference type="GO" id="GO:0008887">
    <property type="term" value="F:glycerate kinase activity"/>
    <property type="evidence" value="ECO:0007669"/>
    <property type="project" value="UniProtKB-UniRule"/>
</dbReference>
<dbReference type="OrthoDB" id="9774290at2"/>
<dbReference type="Pfam" id="PF02595">
    <property type="entry name" value="Gly_kinase"/>
    <property type="match status" value="1"/>
</dbReference>
<gene>
    <name evidence="5" type="ORF">AAY42_10935</name>
</gene>
<evidence type="ECO:0000313" key="6">
    <source>
        <dbReference type="Proteomes" id="UP000050827"/>
    </source>
</evidence>
<dbReference type="InterPro" id="IPR018197">
    <property type="entry name" value="Glycerate_kinase_RE-like"/>
</dbReference>
<keyword evidence="6" id="KW-1185">Reference proteome</keyword>
<reference evidence="5 6" key="1">
    <citation type="submission" date="2015-04" db="EMBL/GenBank/DDBJ databases">
        <title>Complete genome of flavobacterium.</title>
        <authorList>
            <person name="Kwon Y.M."/>
            <person name="Kim S.-J."/>
        </authorList>
    </citation>
    <scope>NUCLEOTIDE SEQUENCE [LARGE SCALE GENOMIC DNA]</scope>
    <source>
        <strain evidence="5 6">DK169</strain>
    </source>
</reference>
<dbReference type="STRING" id="346185.AAY42_10935"/>
<dbReference type="InterPro" id="IPR018193">
    <property type="entry name" value="Glyc_kinase_flavodox-like_fold"/>
</dbReference>
<dbReference type="RefSeq" id="WP_055395117.1">
    <property type="nucleotide sequence ID" value="NZ_LCTZ01000002.1"/>
</dbReference>
<comment type="caution">
    <text evidence="5">The sequence shown here is derived from an EMBL/GenBank/DDBJ whole genome shotgun (WGS) entry which is preliminary data.</text>
</comment>
<organism evidence="5 6">
    <name type="scientific">Flagellimonas eckloniae</name>
    <dbReference type="NCBI Taxonomy" id="346185"/>
    <lineage>
        <taxon>Bacteria</taxon>
        <taxon>Pseudomonadati</taxon>
        <taxon>Bacteroidota</taxon>
        <taxon>Flavobacteriia</taxon>
        <taxon>Flavobacteriales</taxon>
        <taxon>Flavobacteriaceae</taxon>
        <taxon>Flagellimonas</taxon>
    </lineage>
</organism>
<dbReference type="EMBL" id="LCTZ01000002">
    <property type="protein sequence ID" value="KQC30335.1"/>
    <property type="molecule type" value="Genomic_DNA"/>
</dbReference>
<dbReference type="PATRIC" id="fig|1547436.3.peg.2262"/>
<name>A0A0Q0WXW8_9FLAO</name>
<dbReference type="Proteomes" id="UP000050827">
    <property type="component" value="Unassembled WGS sequence"/>
</dbReference>
<proteinExistence type="inferred from homology"/>
<dbReference type="Gene3D" id="3.90.1510.10">
    <property type="entry name" value="Glycerate kinase, domain 2"/>
    <property type="match status" value="1"/>
</dbReference>
<evidence type="ECO:0000256" key="2">
    <source>
        <dbReference type="ARBA" id="ARBA00022679"/>
    </source>
</evidence>
<dbReference type="InterPro" id="IPR004381">
    <property type="entry name" value="Glycerate_kinase"/>
</dbReference>
<dbReference type="Gene3D" id="3.40.50.10350">
    <property type="entry name" value="Glycerate kinase, domain 1"/>
    <property type="match status" value="1"/>
</dbReference>
<evidence type="ECO:0000256" key="3">
    <source>
        <dbReference type="ARBA" id="ARBA00022777"/>
    </source>
</evidence>
<dbReference type="PANTHER" id="PTHR21599">
    <property type="entry name" value="GLYCERATE KINASE"/>
    <property type="match status" value="1"/>
</dbReference>
<keyword evidence="2 4" id="KW-0808">Transferase</keyword>
<dbReference type="NCBIfam" id="TIGR00045">
    <property type="entry name" value="glycerate kinase"/>
    <property type="match status" value="1"/>
</dbReference>
<accession>A0A0Q0WXW8</accession>
<protein>
    <submittedName>
        <fullName evidence="5">Glycerate kinase</fullName>
    </submittedName>
</protein>
<dbReference type="PANTHER" id="PTHR21599:SF0">
    <property type="entry name" value="GLYCERATE KINASE"/>
    <property type="match status" value="1"/>
</dbReference>
<dbReference type="SUPFAM" id="SSF110738">
    <property type="entry name" value="Glycerate kinase I"/>
    <property type="match status" value="1"/>
</dbReference>
<keyword evidence="3 4" id="KW-0418">Kinase</keyword>
<dbReference type="InterPro" id="IPR036129">
    <property type="entry name" value="Glycerate_kinase_sf"/>
</dbReference>
<evidence type="ECO:0000313" key="5">
    <source>
        <dbReference type="EMBL" id="KQC30335.1"/>
    </source>
</evidence>
<evidence type="ECO:0000256" key="4">
    <source>
        <dbReference type="PIRNR" id="PIRNR006078"/>
    </source>
</evidence>
<sequence>MKFVIAPDKYKGSLSGREFCEAVDSGIKMVFPNALVIKKPLADGGDGTLEVVKDYLNASEVKIVVNDPLFRKIEAKYLLSKDKKTAYIEMSEASGYALLNKDEMNCMHTSSLGTGELIADALKNGVKAIILGIGGSATNDGGMGTAVALGYKFLDEYGNELKPIGENLIKVKEIDTSRIISILSDVEIKVACDVANPFYGENGAAKIYGPQKGASKEEVEFLDEGLRNLADVMKTTFDIDVQKIAGAGAAGGMGGGAMVFLDANLTSGIDLIMELANFKNTIEDADWIITGEGQLDHQTISGKTITGVLKSAKSKNVPVAALCGSVDVSINEIQEMGLDYAVSILNKIHDWEEAKASSHKNLEQAAYNFANLLKISKH</sequence>
<comment type="similarity">
    <text evidence="1 4">Belongs to the glycerate kinase type-1 family.</text>
</comment>